<dbReference type="Pfam" id="PF01915">
    <property type="entry name" value="Glyco_hydro_3_C"/>
    <property type="match status" value="1"/>
</dbReference>
<evidence type="ECO:0000256" key="1">
    <source>
        <dbReference type="ARBA" id="ARBA00005336"/>
    </source>
</evidence>
<dbReference type="Pfam" id="PF14310">
    <property type="entry name" value="Fn3-like"/>
    <property type="match status" value="1"/>
</dbReference>
<dbReference type="PANTHER" id="PTHR42715:SF10">
    <property type="entry name" value="BETA-GLUCOSIDASE"/>
    <property type="match status" value="1"/>
</dbReference>
<protein>
    <submittedName>
        <fullName evidence="4">Glycoside hydrolase family 3 C-terminal domain-containing protein</fullName>
    </submittedName>
</protein>
<dbReference type="Gene3D" id="3.20.20.300">
    <property type="entry name" value="Glycoside hydrolase, family 3, N-terminal domain"/>
    <property type="match status" value="1"/>
</dbReference>
<dbReference type="Gene3D" id="2.60.40.10">
    <property type="entry name" value="Immunoglobulins"/>
    <property type="match status" value="1"/>
</dbReference>
<dbReference type="EMBL" id="JAROCB010000002">
    <property type="protein sequence ID" value="MDN4597132.1"/>
    <property type="molecule type" value="Genomic_DNA"/>
</dbReference>
<keyword evidence="2 4" id="KW-0378">Hydrolase</keyword>
<dbReference type="InterPro" id="IPR013783">
    <property type="entry name" value="Ig-like_fold"/>
</dbReference>
<dbReference type="InterPro" id="IPR017853">
    <property type="entry name" value="GH"/>
</dbReference>
<comment type="caution">
    <text evidence="4">The sequence shown here is derived from an EMBL/GenBank/DDBJ whole genome shotgun (WGS) entry which is preliminary data.</text>
</comment>
<dbReference type="Pfam" id="PF00933">
    <property type="entry name" value="Glyco_hydro_3"/>
    <property type="match status" value="1"/>
</dbReference>
<dbReference type="GO" id="GO:0016787">
    <property type="term" value="F:hydrolase activity"/>
    <property type="evidence" value="ECO:0007669"/>
    <property type="project" value="UniProtKB-KW"/>
</dbReference>
<comment type="similarity">
    <text evidence="1">Belongs to the glycosyl hydrolase 3 family.</text>
</comment>
<dbReference type="SUPFAM" id="SSF51445">
    <property type="entry name" value="(Trans)glycosidases"/>
    <property type="match status" value="1"/>
</dbReference>
<dbReference type="RefSeq" id="WP_301217822.1">
    <property type="nucleotide sequence ID" value="NZ_JAROCB010000002.1"/>
</dbReference>
<accession>A0ABT8IWD6</accession>
<dbReference type="InterPro" id="IPR026891">
    <property type="entry name" value="Fn3-like"/>
</dbReference>
<proteinExistence type="inferred from homology"/>
<dbReference type="InterPro" id="IPR002772">
    <property type="entry name" value="Glyco_hydro_3_C"/>
</dbReference>
<dbReference type="PRINTS" id="PR00133">
    <property type="entry name" value="GLHYDRLASE3"/>
</dbReference>
<evidence type="ECO:0000313" key="5">
    <source>
        <dbReference type="Proteomes" id="UP001174210"/>
    </source>
</evidence>
<feature type="domain" description="Fibronectin type III-like" evidence="3">
    <location>
        <begin position="674"/>
        <end position="751"/>
    </location>
</feature>
<dbReference type="SMART" id="SM01217">
    <property type="entry name" value="Fn3_like"/>
    <property type="match status" value="1"/>
</dbReference>
<dbReference type="InterPro" id="IPR036962">
    <property type="entry name" value="Glyco_hydro_3_N_sf"/>
</dbReference>
<evidence type="ECO:0000313" key="4">
    <source>
        <dbReference type="EMBL" id="MDN4597132.1"/>
    </source>
</evidence>
<dbReference type="SUPFAM" id="SSF52279">
    <property type="entry name" value="Beta-D-glucan exohydrolase, C-terminal domain"/>
    <property type="match status" value="1"/>
</dbReference>
<organism evidence="4 5">
    <name type="scientific">Leifsonia virtsii</name>
    <dbReference type="NCBI Taxonomy" id="3035915"/>
    <lineage>
        <taxon>Bacteria</taxon>
        <taxon>Bacillati</taxon>
        <taxon>Actinomycetota</taxon>
        <taxon>Actinomycetes</taxon>
        <taxon>Micrococcales</taxon>
        <taxon>Microbacteriaceae</taxon>
        <taxon>Leifsonia</taxon>
    </lineage>
</organism>
<dbReference type="InterPro" id="IPR050288">
    <property type="entry name" value="Cellulose_deg_GH3"/>
</dbReference>
<dbReference type="InterPro" id="IPR036881">
    <property type="entry name" value="Glyco_hydro_3_C_sf"/>
</dbReference>
<gene>
    <name evidence="4" type="ORF">P5G59_08260</name>
</gene>
<evidence type="ECO:0000259" key="3">
    <source>
        <dbReference type="SMART" id="SM01217"/>
    </source>
</evidence>
<evidence type="ECO:0000256" key="2">
    <source>
        <dbReference type="ARBA" id="ARBA00022801"/>
    </source>
</evidence>
<dbReference type="Proteomes" id="UP001174210">
    <property type="component" value="Unassembled WGS sequence"/>
</dbReference>
<dbReference type="InterPro" id="IPR001764">
    <property type="entry name" value="Glyco_hydro_3_N"/>
</dbReference>
<sequence length="791" mass="84804">MSGQPAVPPFDVEATLAALTLEEKASLLSGVDDWFTQAIDRPGLAAPVPAVEVGDGPHGLRKETGVDMVWVPATGFPTASAMGASWDRDLMRRVGAAIGEEARAEGVQVVLGPGVNMKRSPLCGRNFEYFSEDPLHSGELGAAYVQGVQSTGVGTSLKHFAANNQEIERTRISVVADERTLRETYLSAFERVVAKADPWTVMCSYNRLLGVHASQNRWLLTEVLREDWGFRGAVVSDWNAVHDRVAALRAGLDLEMPGEEGRTDAEVVAAVRAGLLDESVVDDAARRVLTLVARAYPGPDLVDGPVMALGHQAGDRLTAEQLRLLRADDHHALAREAAAACITLLRNEPVAGRGAPALPLAETDGGAIAVIGAFAERARIQGGGSSGVDPTRVDAPLYALRAIAGERIAYAPGYVYATRNAYQDDNLAILAAHGIGHDESRPNVARRSATLAKELQLAEAVQRAGRGPLSPVAERLIDEAAHLAESAETIVVFAGLPLSYEQEANDRDSLDLPADQVALLARLADVRDRTGASLIVVLSNGSPVAMDPWHDRVDAIVEAWLGGQGLGHAVADVLFGRTNPSGRTAETFPLAVEDTPGFPNWIGERGTVLYGEGVFIGYRWYDALRRGVRYPFGHGLSYTSFSYRDLAVEVVDADAGTVAVSAVVRNDGDRAGAEVVQLYVGDPDAEVHRPVRELRGFEKVRLAPGEEARVSFTLENRDFAYWDTAALRPDGRTGLWRREGGEFRIEVGSSSRDLRLSATIELPDDPAIPPLVPDAELIDIAASRFVQGHAG</sequence>
<keyword evidence="5" id="KW-1185">Reference proteome</keyword>
<reference evidence="4" key="1">
    <citation type="submission" date="2023-03" db="EMBL/GenBank/DDBJ databases">
        <title>MT1 and MT2 Draft Genomes of Novel Species.</title>
        <authorList>
            <person name="Venkateswaran K."/>
        </authorList>
    </citation>
    <scope>NUCLEOTIDE SEQUENCE</scope>
    <source>
        <strain evidence="4">F6_8S_P_1A</strain>
    </source>
</reference>
<dbReference type="PANTHER" id="PTHR42715">
    <property type="entry name" value="BETA-GLUCOSIDASE"/>
    <property type="match status" value="1"/>
</dbReference>
<dbReference type="Gene3D" id="3.40.50.1700">
    <property type="entry name" value="Glycoside hydrolase family 3 C-terminal domain"/>
    <property type="match status" value="1"/>
</dbReference>
<name>A0ABT8IWD6_9MICO</name>